<keyword evidence="3" id="KW-1185">Reference proteome</keyword>
<feature type="compositionally biased region" description="Polar residues" evidence="1">
    <location>
        <begin position="67"/>
        <end position="77"/>
    </location>
</feature>
<feature type="compositionally biased region" description="Low complexity" evidence="1">
    <location>
        <begin position="89"/>
        <end position="109"/>
    </location>
</feature>
<feature type="region of interest" description="Disordered" evidence="1">
    <location>
        <begin position="65"/>
        <end position="127"/>
    </location>
</feature>
<reference evidence="2" key="1">
    <citation type="submission" date="2022-03" db="EMBL/GenBank/DDBJ databases">
        <authorList>
            <person name="Tunstrom K."/>
        </authorList>
    </citation>
    <scope>NUCLEOTIDE SEQUENCE</scope>
</reference>
<evidence type="ECO:0000313" key="2">
    <source>
        <dbReference type="EMBL" id="CAH2109220.1"/>
    </source>
</evidence>
<dbReference type="EMBL" id="CAKOGL010000064">
    <property type="protein sequence ID" value="CAH2109220.1"/>
    <property type="molecule type" value="Genomic_DNA"/>
</dbReference>
<dbReference type="AlphaFoldDB" id="A0AAU9VFN7"/>
<organism evidence="2 3">
    <name type="scientific">Euphydryas editha</name>
    <name type="common">Edith's checkerspot</name>
    <dbReference type="NCBI Taxonomy" id="104508"/>
    <lineage>
        <taxon>Eukaryota</taxon>
        <taxon>Metazoa</taxon>
        <taxon>Ecdysozoa</taxon>
        <taxon>Arthropoda</taxon>
        <taxon>Hexapoda</taxon>
        <taxon>Insecta</taxon>
        <taxon>Pterygota</taxon>
        <taxon>Neoptera</taxon>
        <taxon>Endopterygota</taxon>
        <taxon>Lepidoptera</taxon>
        <taxon>Glossata</taxon>
        <taxon>Ditrysia</taxon>
        <taxon>Papilionoidea</taxon>
        <taxon>Nymphalidae</taxon>
        <taxon>Nymphalinae</taxon>
        <taxon>Euphydryas</taxon>
    </lineage>
</organism>
<comment type="caution">
    <text evidence="2">The sequence shown here is derived from an EMBL/GenBank/DDBJ whole genome shotgun (WGS) entry which is preliminary data.</text>
</comment>
<protein>
    <submittedName>
        <fullName evidence="2">Uncharacterized protein</fullName>
    </submittedName>
</protein>
<feature type="compositionally biased region" description="Basic and acidic residues" evidence="1">
    <location>
        <begin position="118"/>
        <end position="127"/>
    </location>
</feature>
<dbReference type="Proteomes" id="UP001153954">
    <property type="component" value="Unassembled WGS sequence"/>
</dbReference>
<evidence type="ECO:0000313" key="3">
    <source>
        <dbReference type="Proteomes" id="UP001153954"/>
    </source>
</evidence>
<accession>A0AAU9VFN7</accession>
<sequence>MANRKKLNVDKIISHLEEDEDVFLADIFITPPDIWRNSDEDSGDEEFASINNLSRHQILAEDELRVTRSSQAESTIVNELVGDETKVDPIPSISSVTQSPQPSSSSSVTQPPPKRRHGEVTRKWRFVDIPEKAGKEHCEPDFLENL</sequence>
<gene>
    <name evidence="2" type="ORF">EEDITHA_LOCUS23079</name>
</gene>
<name>A0AAU9VFN7_EUPED</name>
<evidence type="ECO:0000256" key="1">
    <source>
        <dbReference type="SAM" id="MobiDB-lite"/>
    </source>
</evidence>
<proteinExistence type="predicted"/>